<dbReference type="RefSeq" id="WP_093364337.1">
    <property type="nucleotide sequence ID" value="NZ_FNCW01000001.1"/>
</dbReference>
<feature type="chain" id="PRO_5011775555" evidence="1">
    <location>
        <begin position="21"/>
        <end position="473"/>
    </location>
</feature>
<dbReference type="OrthoDB" id="581140at2"/>
<protein>
    <submittedName>
        <fullName evidence="2">Uncharacterized protein</fullName>
    </submittedName>
</protein>
<keyword evidence="1" id="KW-0732">Signal</keyword>
<gene>
    <name evidence="2" type="ORF">SAMN04488027_101159</name>
</gene>
<reference evidence="2 3" key="1">
    <citation type="submission" date="2016-10" db="EMBL/GenBank/DDBJ databases">
        <authorList>
            <person name="de Groot N.N."/>
        </authorList>
    </citation>
    <scope>NUCLEOTIDE SEQUENCE [LARGE SCALE GENOMIC DNA]</scope>
    <source>
        <strain evidence="2 3">DSM 19803</strain>
    </source>
</reference>
<name>A0A1G7TZK7_9FLAO</name>
<evidence type="ECO:0000256" key="1">
    <source>
        <dbReference type="SAM" id="SignalP"/>
    </source>
</evidence>
<dbReference type="STRING" id="470826.SAMN04488027_101159"/>
<sequence>MKKGLYFICALLLCFQFTLAQVGIGTDTPSTSSILDVESTTAGVLFPRMTTGQRTAITSPANGLTVFDTDIQAYLFYNAIEATWERLHSSRLERENYILVKNQSDFPAATAGSIVLDENTFYEINGNIALDAPIDLNGAYIAGLDANEDVLSRVSGNVFEGSGGSIRNITITGAGSAFSISSGTSFLVQNTIIANMTKVGTVSNLSFVFFSNVQYINNSDGVVYSDILNLSLNNQAWQGDNTGTYEKFEGVFELIQKESGYSIANGTAISIDVSANPTVHGGVIIGTAFSGTSLNYVERYTTGVSADLNFTKEWFVQAPGIQNEYDDIASGNIFYNGELDTGYSIISAEVNVPFKLTGGATTANLHRFTSDANNRLRYEGEESATFSVNASLSVRGSNNQGVFFSFFIRRNGTETLNRTNSIFYVTTTTNVSTVAINGTVTLEPDDYIEIWGQKLTGSGTSSLIIFSQTLNIH</sequence>
<dbReference type="EMBL" id="FNCW01000001">
    <property type="protein sequence ID" value="SDG40703.1"/>
    <property type="molecule type" value="Genomic_DNA"/>
</dbReference>
<accession>A0A1G7TZK7</accession>
<dbReference type="Proteomes" id="UP000199296">
    <property type="component" value="Unassembled WGS sequence"/>
</dbReference>
<evidence type="ECO:0000313" key="2">
    <source>
        <dbReference type="EMBL" id="SDG40703.1"/>
    </source>
</evidence>
<dbReference type="AlphaFoldDB" id="A0A1G7TZK7"/>
<feature type="signal peptide" evidence="1">
    <location>
        <begin position="1"/>
        <end position="20"/>
    </location>
</feature>
<evidence type="ECO:0000313" key="3">
    <source>
        <dbReference type="Proteomes" id="UP000199296"/>
    </source>
</evidence>
<keyword evidence="3" id="KW-1185">Reference proteome</keyword>
<proteinExistence type="predicted"/>
<organism evidence="2 3">
    <name type="scientific">Psychroflexus sediminis</name>
    <dbReference type="NCBI Taxonomy" id="470826"/>
    <lineage>
        <taxon>Bacteria</taxon>
        <taxon>Pseudomonadati</taxon>
        <taxon>Bacteroidota</taxon>
        <taxon>Flavobacteriia</taxon>
        <taxon>Flavobacteriales</taxon>
        <taxon>Flavobacteriaceae</taxon>
        <taxon>Psychroflexus</taxon>
    </lineage>
</organism>